<dbReference type="NCBIfam" id="TIGR02426">
    <property type="entry name" value="protocat_pcaB"/>
    <property type="match status" value="1"/>
</dbReference>
<dbReference type="Pfam" id="PF00206">
    <property type="entry name" value="Lyase_1"/>
    <property type="match status" value="1"/>
</dbReference>
<dbReference type="InterPro" id="IPR022761">
    <property type="entry name" value="Fumarate_lyase_N"/>
</dbReference>
<reference evidence="4 5" key="1">
    <citation type="submission" date="2020-08" db="EMBL/GenBank/DDBJ databases">
        <title>Genomic Encyclopedia of Type Strains, Phase IV (KMG-IV): sequencing the most valuable type-strain genomes for metagenomic binning, comparative biology and taxonomic classification.</title>
        <authorList>
            <person name="Goeker M."/>
        </authorList>
    </citation>
    <scope>NUCLEOTIDE SEQUENCE [LARGE SCALE GENOMIC DNA]</scope>
    <source>
        <strain evidence="4 5">DSM 7051</strain>
    </source>
</reference>
<organism evidence="4 5">
    <name type="scientific">Aminobacter aganoensis</name>
    <dbReference type="NCBI Taxonomy" id="83264"/>
    <lineage>
        <taxon>Bacteria</taxon>
        <taxon>Pseudomonadati</taxon>
        <taxon>Pseudomonadota</taxon>
        <taxon>Alphaproteobacteria</taxon>
        <taxon>Hyphomicrobiales</taxon>
        <taxon>Phyllobacteriaceae</taxon>
        <taxon>Aminobacter</taxon>
    </lineage>
</organism>
<evidence type="ECO:0000256" key="2">
    <source>
        <dbReference type="NCBIfam" id="TIGR02426"/>
    </source>
</evidence>
<sequence length="354" mass="36683">MTVSPFDHPFLSGLLADAETARQFSAEAEIAAMLAFERALAEAEAGEGVIGSVAAAAIVAAAASFEPDVTALNAAVARDGVVVPEFVRQLRLAVGAPHGDKVHFGATSQDVIDSALVLRLKPVVERLDALLAGAAARLAAVERQFGDRPLIGRTRMQAAIGITVADRVSSWRAPLERHRVRLAATRAELLVVQFGGAAGTLEKLGGKAAAVRRALAQKLGLGDAPQWHSQRDRLAEFAGLLSLISGSLGKFGQDVALMAQDGSEIALGGGGRSSAMPHKQNPVAAEVLVALARFNATQLSGMHHALVHEQERSGAAWTLEWLLLPQMAAAAAASLGHAAALAGQIESMGARPGN</sequence>
<dbReference type="PANTHER" id="PTHR43172">
    <property type="entry name" value="ADENYLOSUCCINATE LYASE"/>
    <property type="match status" value="1"/>
</dbReference>
<dbReference type="InterPro" id="IPR008948">
    <property type="entry name" value="L-Aspartase-like"/>
</dbReference>
<dbReference type="PRINTS" id="PR00149">
    <property type="entry name" value="FUMRATELYASE"/>
</dbReference>
<accession>A0A7X0KM94</accession>
<evidence type="ECO:0000259" key="3">
    <source>
        <dbReference type="Pfam" id="PF00206"/>
    </source>
</evidence>
<dbReference type="InterPro" id="IPR012789">
    <property type="entry name" value="Protocat_PcaB-like"/>
</dbReference>
<dbReference type="Gene3D" id="1.20.200.10">
    <property type="entry name" value="Fumarase/aspartase (Central domain)"/>
    <property type="match status" value="1"/>
</dbReference>
<feature type="domain" description="Fumarate lyase N-terminal" evidence="3">
    <location>
        <begin position="25"/>
        <end position="291"/>
    </location>
</feature>
<dbReference type="PRINTS" id="PR00145">
    <property type="entry name" value="ARGSUCLYASE"/>
</dbReference>
<protein>
    <recommendedName>
        <fullName evidence="2">3-carboxy-cis,cis-muconate cycloisomerase</fullName>
        <ecNumber evidence="2">5.5.1.2</ecNumber>
    </recommendedName>
</protein>
<keyword evidence="5" id="KW-1185">Reference proteome</keyword>
<evidence type="ECO:0000313" key="4">
    <source>
        <dbReference type="EMBL" id="MBB6355902.1"/>
    </source>
</evidence>
<dbReference type="GO" id="GO:0019619">
    <property type="term" value="P:3,4-dihydroxybenzoate catabolic process"/>
    <property type="evidence" value="ECO:0007669"/>
    <property type="project" value="InterPro"/>
</dbReference>
<proteinExistence type="inferred from homology"/>
<gene>
    <name evidence="4" type="ORF">GGR00_003707</name>
</gene>
<keyword evidence="4" id="KW-0413">Isomerase</keyword>
<comment type="caution">
    <text evidence="4">The sequence shown here is derived from an EMBL/GenBank/DDBJ whole genome shotgun (WGS) entry which is preliminary data.</text>
</comment>
<evidence type="ECO:0000256" key="1">
    <source>
        <dbReference type="ARBA" id="ARBA00034772"/>
    </source>
</evidence>
<dbReference type="NCBIfam" id="NF004631">
    <property type="entry name" value="PRK05975.1"/>
    <property type="match status" value="1"/>
</dbReference>
<dbReference type="EC" id="5.5.1.2" evidence="2"/>
<dbReference type="InterPro" id="IPR000362">
    <property type="entry name" value="Fumarate_lyase_fam"/>
</dbReference>
<dbReference type="SUPFAM" id="SSF48557">
    <property type="entry name" value="L-aspartase-like"/>
    <property type="match status" value="1"/>
</dbReference>
<dbReference type="GO" id="GO:0047472">
    <property type="term" value="F:3-carboxy-cis,cis-muconate cycloisomerase activity"/>
    <property type="evidence" value="ECO:0007669"/>
    <property type="project" value="UniProtKB-UniRule"/>
</dbReference>
<name>A0A7X0KM94_9HYPH</name>
<dbReference type="Proteomes" id="UP000536262">
    <property type="component" value="Unassembled WGS sequence"/>
</dbReference>
<evidence type="ECO:0000313" key="5">
    <source>
        <dbReference type="Proteomes" id="UP000536262"/>
    </source>
</evidence>
<dbReference type="EMBL" id="JACHOU010000010">
    <property type="protein sequence ID" value="MBB6355902.1"/>
    <property type="molecule type" value="Genomic_DNA"/>
</dbReference>
<comment type="similarity">
    <text evidence="1">Belongs to the class-II fumarase/aspartase family.</text>
</comment>
<dbReference type="AlphaFoldDB" id="A0A7X0KM94"/>
<dbReference type="PANTHER" id="PTHR43172:SF2">
    <property type="entry name" value="ADENYLOSUCCINATE LYASE C-TERMINAL DOMAIN-CONTAINING PROTEIN"/>
    <property type="match status" value="1"/>
</dbReference>
<dbReference type="RefSeq" id="WP_184700297.1">
    <property type="nucleotide sequence ID" value="NZ_BAABEG010000001.1"/>
</dbReference>